<evidence type="ECO:0000313" key="5">
    <source>
        <dbReference type="EMBL" id="SCY85093.1"/>
    </source>
</evidence>
<dbReference type="InterPro" id="IPR018062">
    <property type="entry name" value="HTH_AraC-typ_CS"/>
</dbReference>
<dbReference type="GO" id="GO:0003700">
    <property type="term" value="F:DNA-binding transcription factor activity"/>
    <property type="evidence" value="ECO:0007669"/>
    <property type="project" value="InterPro"/>
</dbReference>
<feature type="domain" description="HTH araC/xylS-type" evidence="4">
    <location>
        <begin position="23"/>
        <end position="121"/>
    </location>
</feature>
<keyword evidence="2" id="KW-0238">DNA-binding</keyword>
<dbReference type="PANTHER" id="PTHR47504">
    <property type="entry name" value="RIGHT ORIGIN-BINDING PROTEIN"/>
    <property type="match status" value="1"/>
</dbReference>
<evidence type="ECO:0000256" key="3">
    <source>
        <dbReference type="ARBA" id="ARBA00023163"/>
    </source>
</evidence>
<dbReference type="SUPFAM" id="SSF46689">
    <property type="entry name" value="Homeodomain-like"/>
    <property type="match status" value="2"/>
</dbReference>
<gene>
    <name evidence="5" type="ORF">SAMN05720606_110174</name>
</gene>
<evidence type="ECO:0000256" key="2">
    <source>
        <dbReference type="ARBA" id="ARBA00023125"/>
    </source>
</evidence>
<evidence type="ECO:0000256" key="1">
    <source>
        <dbReference type="ARBA" id="ARBA00023015"/>
    </source>
</evidence>
<dbReference type="EMBL" id="FMVM01000010">
    <property type="protein sequence ID" value="SCY85093.1"/>
    <property type="molecule type" value="Genomic_DNA"/>
</dbReference>
<keyword evidence="1" id="KW-0805">Transcription regulation</keyword>
<dbReference type="InterPro" id="IPR020449">
    <property type="entry name" value="Tscrpt_reg_AraC-type_HTH"/>
</dbReference>
<dbReference type="Gene3D" id="2.60.120.260">
    <property type="entry name" value="Galactose-binding domain-like"/>
    <property type="match status" value="1"/>
</dbReference>
<dbReference type="Gene3D" id="1.10.10.60">
    <property type="entry name" value="Homeodomain-like"/>
    <property type="match status" value="2"/>
</dbReference>
<dbReference type="PANTHER" id="PTHR47504:SF6">
    <property type="entry name" value="ARAC-FAMILY TRANSCRIPTIONAL REGULATOR"/>
    <property type="match status" value="1"/>
</dbReference>
<reference evidence="6" key="1">
    <citation type="submission" date="2016-10" db="EMBL/GenBank/DDBJ databases">
        <authorList>
            <person name="Varghese N."/>
            <person name="Submissions S."/>
        </authorList>
    </citation>
    <scope>NUCLEOTIDE SEQUENCE [LARGE SCALE GENOMIC DNA]</scope>
    <source>
        <strain evidence="6">BL9</strain>
    </source>
</reference>
<protein>
    <submittedName>
        <fullName evidence="5">Transcriptional regulator, AraC family</fullName>
    </submittedName>
</protein>
<dbReference type="AlphaFoldDB" id="A0A1G5J9P4"/>
<dbReference type="PROSITE" id="PS01124">
    <property type="entry name" value="HTH_ARAC_FAMILY_2"/>
    <property type="match status" value="1"/>
</dbReference>
<sequence length="312" mass="35706">MNTYSKDMEGGHLQLSRYQEMIQDSLFYIENHLHEEIGLEDVASKAALSPYHYHRVFRDEVGMTVVDYIRHRRMSLASTALRSTDAGILDISLACGFESQEAFTRAFRKMYGMPPGRFRKLFDLKLFTGKTRGGEIEMNTTTAIKGWMLTGSHPQNYEMGLDPAEVHQGKASGYLKAVTPMEPNEFATMMQQFKADKYVGKRMKLTGFVKTDRVEAFCGLWMRVDNQVQDVLQFDNMHDRPITGTQPWNQYSIVLDVPAESAVISFGVILNGKGKVWVDSFRFEEVDLNTPVTHMETEYEMSDEPLNLSFEE</sequence>
<dbReference type="SMART" id="SM00342">
    <property type="entry name" value="HTH_ARAC"/>
    <property type="match status" value="1"/>
</dbReference>
<dbReference type="InterPro" id="IPR009057">
    <property type="entry name" value="Homeodomain-like_sf"/>
</dbReference>
<dbReference type="PRINTS" id="PR00032">
    <property type="entry name" value="HTHARAC"/>
</dbReference>
<dbReference type="PROSITE" id="PS00041">
    <property type="entry name" value="HTH_ARAC_FAMILY_1"/>
    <property type="match status" value="1"/>
</dbReference>
<keyword evidence="6" id="KW-1185">Reference proteome</keyword>
<keyword evidence="3" id="KW-0804">Transcription</keyword>
<dbReference type="InterPro" id="IPR050959">
    <property type="entry name" value="MarA-like"/>
</dbReference>
<organism evidence="5 6">
    <name type="scientific">Paenibacillus polysaccharolyticus</name>
    <dbReference type="NCBI Taxonomy" id="582692"/>
    <lineage>
        <taxon>Bacteria</taxon>
        <taxon>Bacillati</taxon>
        <taxon>Bacillota</taxon>
        <taxon>Bacilli</taxon>
        <taxon>Bacillales</taxon>
        <taxon>Paenibacillaceae</taxon>
        <taxon>Paenibacillus</taxon>
    </lineage>
</organism>
<dbReference type="InterPro" id="IPR018060">
    <property type="entry name" value="HTH_AraC"/>
</dbReference>
<evidence type="ECO:0000259" key="4">
    <source>
        <dbReference type="PROSITE" id="PS01124"/>
    </source>
</evidence>
<dbReference type="Proteomes" id="UP000198538">
    <property type="component" value="Unassembled WGS sequence"/>
</dbReference>
<evidence type="ECO:0000313" key="6">
    <source>
        <dbReference type="Proteomes" id="UP000198538"/>
    </source>
</evidence>
<proteinExistence type="predicted"/>
<dbReference type="GO" id="GO:0043565">
    <property type="term" value="F:sequence-specific DNA binding"/>
    <property type="evidence" value="ECO:0007669"/>
    <property type="project" value="InterPro"/>
</dbReference>
<dbReference type="Pfam" id="PF12833">
    <property type="entry name" value="HTH_18"/>
    <property type="match status" value="1"/>
</dbReference>
<name>A0A1G5J9P4_9BACL</name>
<dbReference type="STRING" id="582692.SAMN05720606_110174"/>
<accession>A0A1G5J9P4</accession>